<dbReference type="InterPro" id="IPR059095">
    <property type="entry name" value="Znf_C2H2_17_2nd"/>
</dbReference>
<feature type="compositionally biased region" description="Pro residues" evidence="2">
    <location>
        <begin position="794"/>
        <end position="807"/>
    </location>
</feature>
<comment type="caution">
    <text evidence="4">The sequence shown here is derived from an EMBL/GenBank/DDBJ whole genome shotgun (WGS) entry which is preliminary data.</text>
</comment>
<evidence type="ECO:0000256" key="1">
    <source>
        <dbReference type="PROSITE-ProRule" id="PRU00042"/>
    </source>
</evidence>
<feature type="compositionally biased region" description="Basic and acidic residues" evidence="2">
    <location>
        <begin position="555"/>
        <end position="567"/>
    </location>
</feature>
<dbReference type="PANTHER" id="PTHR35391:SF7">
    <property type="entry name" value="C2H2-TYPE DOMAIN-CONTAINING PROTEIN"/>
    <property type="match status" value="1"/>
</dbReference>
<dbReference type="Pfam" id="PF26176">
    <property type="entry name" value="zf_C2H2_17_2"/>
    <property type="match status" value="1"/>
</dbReference>
<reference evidence="4 5" key="1">
    <citation type="submission" date="2020-05" db="EMBL/GenBank/DDBJ databases">
        <title>Identification and distribution of gene clusters putatively required for synthesis of sphingolipid metabolism inhibitors in phylogenetically diverse species of the filamentous fungus Fusarium.</title>
        <authorList>
            <person name="Kim H.-S."/>
            <person name="Busman M."/>
            <person name="Brown D.W."/>
            <person name="Divon H."/>
            <person name="Uhlig S."/>
            <person name="Proctor R.H."/>
        </authorList>
    </citation>
    <scope>NUCLEOTIDE SEQUENCE [LARGE SCALE GENOMIC DNA]</scope>
    <source>
        <strain evidence="4 5">NRRL 36939</strain>
    </source>
</reference>
<feature type="compositionally biased region" description="Basic and acidic residues" evidence="2">
    <location>
        <begin position="495"/>
        <end position="508"/>
    </location>
</feature>
<feature type="region of interest" description="Disordered" evidence="2">
    <location>
        <begin position="480"/>
        <end position="567"/>
    </location>
</feature>
<dbReference type="Gene3D" id="3.30.160.60">
    <property type="entry name" value="Classic Zinc Finger"/>
    <property type="match status" value="1"/>
</dbReference>
<dbReference type="PROSITE" id="PS50157">
    <property type="entry name" value="ZINC_FINGER_C2H2_2"/>
    <property type="match status" value="1"/>
</dbReference>
<dbReference type="OrthoDB" id="6133115at2759"/>
<feature type="compositionally biased region" description="Basic residues" evidence="2">
    <location>
        <begin position="692"/>
        <end position="703"/>
    </location>
</feature>
<accession>A0A8H5KQD7</accession>
<feature type="region of interest" description="Disordered" evidence="2">
    <location>
        <begin position="746"/>
        <end position="808"/>
    </location>
</feature>
<feature type="region of interest" description="Disordered" evidence="2">
    <location>
        <begin position="107"/>
        <end position="144"/>
    </location>
</feature>
<feature type="compositionally biased region" description="Basic and acidic residues" evidence="2">
    <location>
        <begin position="111"/>
        <end position="120"/>
    </location>
</feature>
<dbReference type="Pfam" id="PF26082">
    <property type="entry name" value="zf-C2H2_AcuF"/>
    <property type="match status" value="1"/>
</dbReference>
<evidence type="ECO:0000313" key="4">
    <source>
        <dbReference type="EMBL" id="KAF5578037.1"/>
    </source>
</evidence>
<evidence type="ECO:0000259" key="3">
    <source>
        <dbReference type="PROSITE" id="PS50157"/>
    </source>
</evidence>
<dbReference type="Proteomes" id="UP000546213">
    <property type="component" value="Unassembled WGS sequence"/>
</dbReference>
<keyword evidence="1" id="KW-0863">Zinc-finger</keyword>
<keyword evidence="5" id="KW-1185">Reference proteome</keyword>
<dbReference type="InterPro" id="IPR058925">
    <property type="entry name" value="zf-C2H2_AcuF"/>
</dbReference>
<dbReference type="PROSITE" id="PS00028">
    <property type="entry name" value="ZINC_FINGER_C2H2_1"/>
    <property type="match status" value="1"/>
</dbReference>
<feature type="region of interest" description="Disordered" evidence="2">
    <location>
        <begin position="600"/>
        <end position="623"/>
    </location>
</feature>
<dbReference type="GO" id="GO:0008270">
    <property type="term" value="F:zinc ion binding"/>
    <property type="evidence" value="ECO:0007669"/>
    <property type="project" value="UniProtKB-KW"/>
</dbReference>
<feature type="region of interest" description="Disordered" evidence="2">
    <location>
        <begin position="248"/>
        <end position="275"/>
    </location>
</feature>
<dbReference type="EMBL" id="JAAOAS010000367">
    <property type="protein sequence ID" value="KAF5578037.1"/>
    <property type="molecule type" value="Genomic_DNA"/>
</dbReference>
<name>A0A8H5KQD7_9HYPO</name>
<dbReference type="PANTHER" id="PTHR35391">
    <property type="entry name" value="C2H2-TYPE DOMAIN-CONTAINING PROTEIN-RELATED"/>
    <property type="match status" value="1"/>
</dbReference>
<keyword evidence="1" id="KW-0479">Metal-binding</keyword>
<evidence type="ECO:0000313" key="5">
    <source>
        <dbReference type="Proteomes" id="UP000546213"/>
    </source>
</evidence>
<evidence type="ECO:0000256" key="2">
    <source>
        <dbReference type="SAM" id="MobiDB-lite"/>
    </source>
</evidence>
<keyword evidence="1" id="KW-0862">Zinc</keyword>
<sequence>MDSNQERMPIAHNVRNVLKLFRNVAESYNHELDYLDDQAESHSLRKLLLTLENENVRFKMWAGNLAAHQSGPASLDHRLREAPHVQEQVLYLLRDVSESIEDAISLITKGDPPKCSRDTDDNPESFPGGSDLDSENSFTDSDLDDDENISLEARLPTLCTDIAEAINCLLRLSVAIANPAPHERFRKLGAGPDEDISFYKAHDVRYVKDKFPKIDQDLPDVLGKFITRRRQFFKYREAHHAKLVAGLDQETQKDTGRTEIVPNTMPSSLPEHFKGSGVIDEDSRSDMAMSETSYATSAGYLMLEDGEMKPAPPLKVPPRPQEADKGVFECPFCYRMISASTRGAWKRHVFGDLRPYTCLFSRCAESNTDFDRRHRWQLHVSQYHWRTWSCPFKCGSTFPSAVELAGHIRHQHLPNASDEHFATVVARGDVSVSNDVAQECPLCRRAISGLKSYIKHVGRHLEQLALHALPKVVDQELEDEKSELGAVSGDDDSETSSKAHEQLERDEAYNQEELSGPNTMTVGHDGEDDVTVGETPMPPAASSISSDQPVVEPANMEKLEEEGKMTTADREAAAMEAVEKYKRQEHARIKVELAGLGMKEQEQLSIDPSDEAESASQDSRPVYTRMSRRHLSVETLRHYDVGFELDADPDYVLIRRWVPEWEQDRMWRHTQLIREKRAETLLYETPIQSGKREHKWKPKKGSRQAKSPPRLYDPRTKPFLCNYDECERAVLGNGFPHQWNLQDHINRVHNDDGSSGDYSPKPGERNQPPPRRPPSVEDLQRIHVSTSSRQRGTPPSPSPPPLRPISPVPRIEREVITHYRDIDYATSSNPSEERPAPEPVTYYWECHPPSCILALEYLPKSKYSVAMRIRVALGYYPLCPIECP</sequence>
<protein>
    <submittedName>
        <fullName evidence="4">Transcription factor Cys6</fullName>
    </submittedName>
</protein>
<feature type="compositionally biased region" description="Polar residues" evidence="2">
    <location>
        <begin position="512"/>
        <end position="521"/>
    </location>
</feature>
<organism evidence="4 5">
    <name type="scientific">Fusarium pseudocircinatum</name>
    <dbReference type="NCBI Taxonomy" id="56676"/>
    <lineage>
        <taxon>Eukaryota</taxon>
        <taxon>Fungi</taxon>
        <taxon>Dikarya</taxon>
        <taxon>Ascomycota</taxon>
        <taxon>Pezizomycotina</taxon>
        <taxon>Sordariomycetes</taxon>
        <taxon>Hypocreomycetidae</taxon>
        <taxon>Hypocreales</taxon>
        <taxon>Nectriaceae</taxon>
        <taxon>Fusarium</taxon>
        <taxon>Fusarium fujikuroi species complex</taxon>
    </lineage>
</organism>
<dbReference type="AlphaFoldDB" id="A0A8H5KQD7"/>
<feature type="domain" description="C2H2-type" evidence="3">
    <location>
        <begin position="388"/>
        <end position="417"/>
    </location>
</feature>
<dbReference type="InterPro" id="IPR013087">
    <property type="entry name" value="Znf_C2H2_type"/>
</dbReference>
<gene>
    <name evidence="4" type="ORF">FPCIR_11764</name>
</gene>
<proteinExistence type="predicted"/>
<dbReference type="SMART" id="SM00355">
    <property type="entry name" value="ZnF_C2H2"/>
    <property type="match status" value="4"/>
</dbReference>
<feature type="region of interest" description="Disordered" evidence="2">
    <location>
        <begin position="690"/>
        <end position="714"/>
    </location>
</feature>